<dbReference type="Gene3D" id="3.40.50.620">
    <property type="entry name" value="HUPs"/>
    <property type="match status" value="1"/>
</dbReference>
<comment type="catalytic activity">
    <reaction evidence="10">
        <text>7-carboxy-7-carbaguanine + NH4(+) + 2 ATP = 7-cyano-7-carbaguanine + 2 AMP + 2 diphosphate + 2 H(+)</text>
        <dbReference type="Rhea" id="RHEA:27982"/>
        <dbReference type="ChEBI" id="CHEBI:15378"/>
        <dbReference type="ChEBI" id="CHEBI:28938"/>
        <dbReference type="ChEBI" id="CHEBI:30616"/>
        <dbReference type="ChEBI" id="CHEBI:33019"/>
        <dbReference type="ChEBI" id="CHEBI:45075"/>
        <dbReference type="ChEBI" id="CHEBI:61036"/>
        <dbReference type="ChEBI" id="CHEBI:456215"/>
        <dbReference type="EC" id="6.3.4.20"/>
    </reaction>
</comment>
<dbReference type="PANTHER" id="PTHR42914:SF1">
    <property type="entry name" value="7-CYANO-7-DEAZAGUANINE SYNTHASE"/>
    <property type="match status" value="1"/>
</dbReference>
<evidence type="ECO:0000256" key="6">
    <source>
        <dbReference type="ARBA" id="ARBA00022833"/>
    </source>
</evidence>
<dbReference type="EC" id="6.3.4.20" evidence="9"/>
<organism evidence="11">
    <name type="scientific">Hellea balneolensis</name>
    <dbReference type="NCBI Taxonomy" id="287478"/>
    <lineage>
        <taxon>Bacteria</taxon>
        <taxon>Pseudomonadati</taxon>
        <taxon>Pseudomonadota</taxon>
        <taxon>Alphaproteobacteria</taxon>
        <taxon>Maricaulales</taxon>
        <taxon>Robiginitomaculaceae</taxon>
        <taxon>Hellea</taxon>
    </lineage>
</organism>
<comment type="pathway">
    <text evidence="1">Purine metabolism; 7-cyano-7-deazaguanine biosynthesis.</text>
</comment>
<dbReference type="PANTHER" id="PTHR42914">
    <property type="entry name" value="7-CYANO-7-DEAZAGUANINE SYNTHASE"/>
    <property type="match status" value="1"/>
</dbReference>
<evidence type="ECO:0000256" key="3">
    <source>
        <dbReference type="ARBA" id="ARBA00022723"/>
    </source>
</evidence>
<evidence type="ECO:0000256" key="4">
    <source>
        <dbReference type="ARBA" id="ARBA00022741"/>
    </source>
</evidence>
<keyword evidence="4" id="KW-0547">Nucleotide-binding</keyword>
<proteinExistence type="inferred from homology"/>
<name>A0A7C3GC97_9PROT</name>
<dbReference type="GO" id="GO:0008616">
    <property type="term" value="P:tRNA queuosine(34) biosynthetic process"/>
    <property type="evidence" value="ECO:0007669"/>
    <property type="project" value="UniProtKB-KW"/>
</dbReference>
<gene>
    <name evidence="11" type="ORF">ENJ46_03650</name>
</gene>
<keyword evidence="7" id="KW-0067">ATP-binding</keyword>
<evidence type="ECO:0000256" key="2">
    <source>
        <dbReference type="ARBA" id="ARBA00022598"/>
    </source>
</evidence>
<evidence type="ECO:0000256" key="1">
    <source>
        <dbReference type="ARBA" id="ARBA00005061"/>
    </source>
</evidence>
<protein>
    <recommendedName>
        <fullName evidence="9">7-cyano-7-deazaguanine synthase</fullName>
        <ecNumber evidence="9">6.3.4.20</ecNumber>
    </recommendedName>
</protein>
<dbReference type="Proteomes" id="UP000886042">
    <property type="component" value="Unassembled WGS sequence"/>
</dbReference>
<keyword evidence="5" id="KW-0671">Queuosine biosynthesis</keyword>
<dbReference type="SUPFAM" id="SSF52402">
    <property type="entry name" value="Adenine nucleotide alpha hydrolases-like"/>
    <property type="match status" value="1"/>
</dbReference>
<dbReference type="Pfam" id="PF06508">
    <property type="entry name" value="QueC"/>
    <property type="match status" value="1"/>
</dbReference>
<keyword evidence="3" id="KW-0479">Metal-binding</keyword>
<evidence type="ECO:0000256" key="8">
    <source>
        <dbReference type="ARBA" id="ARBA00037993"/>
    </source>
</evidence>
<keyword evidence="6" id="KW-0862">Zinc</keyword>
<evidence type="ECO:0000313" key="11">
    <source>
        <dbReference type="EMBL" id="HFB54996.1"/>
    </source>
</evidence>
<evidence type="ECO:0000256" key="7">
    <source>
        <dbReference type="ARBA" id="ARBA00022840"/>
    </source>
</evidence>
<dbReference type="GO" id="GO:0046872">
    <property type="term" value="F:metal ion binding"/>
    <property type="evidence" value="ECO:0007669"/>
    <property type="project" value="UniProtKB-KW"/>
</dbReference>
<dbReference type="InterPro" id="IPR018317">
    <property type="entry name" value="QueC"/>
</dbReference>
<dbReference type="AlphaFoldDB" id="A0A7C3GC97"/>
<dbReference type="InterPro" id="IPR014729">
    <property type="entry name" value="Rossmann-like_a/b/a_fold"/>
</dbReference>
<reference evidence="11" key="1">
    <citation type="journal article" date="2020" name="mSystems">
        <title>Genome- and Community-Level Interaction Insights into Carbon Utilization and Element Cycling Functions of Hydrothermarchaeota in Hydrothermal Sediment.</title>
        <authorList>
            <person name="Zhou Z."/>
            <person name="Liu Y."/>
            <person name="Xu W."/>
            <person name="Pan J."/>
            <person name="Luo Z.H."/>
            <person name="Li M."/>
        </authorList>
    </citation>
    <scope>NUCLEOTIDE SEQUENCE [LARGE SCALE GENOMIC DNA]</scope>
    <source>
        <strain evidence="11">HyVt-489</strain>
    </source>
</reference>
<comment type="similarity">
    <text evidence="8">Belongs to the QueC family.</text>
</comment>
<dbReference type="GO" id="GO:0005524">
    <property type="term" value="F:ATP binding"/>
    <property type="evidence" value="ECO:0007669"/>
    <property type="project" value="UniProtKB-KW"/>
</dbReference>
<evidence type="ECO:0000256" key="10">
    <source>
        <dbReference type="ARBA" id="ARBA00047890"/>
    </source>
</evidence>
<sequence>LNFAAAIGFKRGTFDIVAGMCEADFSGYPDCRKETLNVTMKSISLGMGEEFKLHTPLMHLSKAGAWALAEELGGTVFVDLVNRVSHTCYKGERGDLHDWGYGCGVCPACDLRAKGWAEYIRTTP</sequence>
<accession>A0A7C3GC97</accession>
<dbReference type="EMBL" id="DRMN01000238">
    <property type="protein sequence ID" value="HFB54996.1"/>
    <property type="molecule type" value="Genomic_DNA"/>
</dbReference>
<evidence type="ECO:0000256" key="9">
    <source>
        <dbReference type="ARBA" id="ARBA00039149"/>
    </source>
</evidence>
<comment type="caution">
    <text evidence="11">The sequence shown here is derived from an EMBL/GenBank/DDBJ whole genome shotgun (WGS) entry which is preliminary data.</text>
</comment>
<dbReference type="GO" id="GO:0016874">
    <property type="term" value="F:ligase activity"/>
    <property type="evidence" value="ECO:0007669"/>
    <property type="project" value="UniProtKB-KW"/>
</dbReference>
<evidence type="ECO:0000256" key="5">
    <source>
        <dbReference type="ARBA" id="ARBA00022785"/>
    </source>
</evidence>
<keyword evidence="2" id="KW-0436">Ligase</keyword>
<feature type="non-terminal residue" evidence="11">
    <location>
        <position position="1"/>
    </location>
</feature>